<evidence type="ECO:0000313" key="5">
    <source>
        <dbReference type="EMBL" id="EFI27324.1"/>
    </source>
</evidence>
<reference evidence="5 6" key="1">
    <citation type="journal article" date="2010" name="Proc. Natl. Acad. Sci. U.S.A.">
        <title>Insights into evolution of multicellular fungi from the assembled chromosomes of the mushroom Coprinopsis cinerea (Coprinus cinereus).</title>
        <authorList>
            <person name="Stajich J.E."/>
            <person name="Wilke S.K."/>
            <person name="Ahren D."/>
            <person name="Au C.H."/>
            <person name="Birren B.W."/>
            <person name="Borodovsky M."/>
            <person name="Burns C."/>
            <person name="Canback B."/>
            <person name="Casselton L.A."/>
            <person name="Cheng C.K."/>
            <person name="Deng J."/>
            <person name="Dietrich F.S."/>
            <person name="Fargo D.C."/>
            <person name="Farman M.L."/>
            <person name="Gathman A.C."/>
            <person name="Goldberg J."/>
            <person name="Guigo R."/>
            <person name="Hoegger P.J."/>
            <person name="Hooker J.B."/>
            <person name="Huggins A."/>
            <person name="James T.Y."/>
            <person name="Kamada T."/>
            <person name="Kilaru S."/>
            <person name="Kodira C."/>
            <person name="Kues U."/>
            <person name="Kupfer D."/>
            <person name="Kwan H.S."/>
            <person name="Lomsadze A."/>
            <person name="Li W."/>
            <person name="Lilly W.W."/>
            <person name="Ma L.J."/>
            <person name="Mackey A.J."/>
            <person name="Manning G."/>
            <person name="Martin F."/>
            <person name="Muraguchi H."/>
            <person name="Natvig D.O."/>
            <person name="Palmerini H."/>
            <person name="Ramesh M.A."/>
            <person name="Rehmeyer C.J."/>
            <person name="Roe B.A."/>
            <person name="Shenoy N."/>
            <person name="Stanke M."/>
            <person name="Ter-Hovhannisyan V."/>
            <person name="Tunlid A."/>
            <person name="Velagapudi R."/>
            <person name="Vision T.J."/>
            <person name="Zeng Q."/>
            <person name="Zolan M.E."/>
            <person name="Pukkila P.J."/>
        </authorList>
    </citation>
    <scope>NUCLEOTIDE SEQUENCE [LARGE SCALE GENOMIC DNA]</scope>
    <source>
        <strain evidence="6">Okayama-7 / 130 / ATCC MYA-4618 / FGSC 9003</strain>
    </source>
</reference>
<dbReference type="EMBL" id="AACS02000007">
    <property type="protein sequence ID" value="EFI27324.1"/>
    <property type="molecule type" value="Genomic_DNA"/>
</dbReference>
<dbReference type="Pfam" id="PF00135">
    <property type="entry name" value="COesterase"/>
    <property type="match status" value="1"/>
</dbReference>
<sequence length="530" mass="58480">MVDLKHTQEQLELAPQRVTVETRYGPVTGGRAANGAAVFLEIPYAVPPKRFEDPQPLPDTFRYPDQKEYIVESAYAAQPRNDGQAAAMDFKAKVGLGAPTENPLFLNIYVPPSYPSKRNFPVKVYIHGGFLQFGSPHGLSAQAQYAAAEREEIWVNIGYRLSAFGFIASAKNGLTGNYGFKDQWLALKWIKANISAFGGNQDDIQLTGLSAGAHSVHQILHHLSVLPPGENAPFSSAVLQSNAMPTDPKTSAQLDPQFDALCKALGLDPDSPDILETLKDDTKVPASRITEVIEEEKLGRYGAFRGCLSDDWIITSPGPMERQHNGSFATSLRERGVKYIVVGEVSEEWYLYSIAHPISSPADITFQLERYFTPEFVSELVGHYPPLPSETSEAELLRRFGDVFSLAQVYLPVRVLARDLVARGFPVLRYRISWGPEHGCLPHKGLVTHGTDRALWTLCFPALTDTEASVARSWVGRVEKEVENALNGHSRAADEVLLLDEEQNIGWAKDPLWEELSGLANKILPSTASL</sequence>
<dbReference type="OMA" id="RIMLGEC"/>
<comment type="caution">
    <text evidence="5">The sequence shown here is derived from an EMBL/GenBank/DDBJ whole genome shotgun (WGS) entry which is preliminary data.</text>
</comment>
<evidence type="ECO:0000256" key="3">
    <source>
        <dbReference type="RuleBase" id="RU361235"/>
    </source>
</evidence>
<dbReference type="SUPFAM" id="SSF53474">
    <property type="entry name" value="alpha/beta-Hydrolases"/>
    <property type="match status" value="1"/>
</dbReference>
<dbReference type="OrthoDB" id="6846267at2759"/>
<proteinExistence type="inferred from homology"/>
<protein>
    <recommendedName>
        <fullName evidence="3">Carboxylic ester hydrolase</fullName>
        <ecNumber evidence="3">3.1.1.-</ecNumber>
    </recommendedName>
</protein>
<dbReference type="STRING" id="240176.D6RNH7"/>
<dbReference type="Proteomes" id="UP000001861">
    <property type="component" value="Unassembled WGS sequence"/>
</dbReference>
<dbReference type="HOGENOM" id="CLU_006586_17_2_1"/>
<comment type="similarity">
    <text evidence="1 3">Belongs to the type-B carboxylesterase/lipase family.</text>
</comment>
<evidence type="ECO:0000256" key="1">
    <source>
        <dbReference type="ARBA" id="ARBA00005964"/>
    </source>
</evidence>
<dbReference type="Gene3D" id="3.40.50.1820">
    <property type="entry name" value="alpha/beta hydrolase"/>
    <property type="match status" value="1"/>
</dbReference>
<dbReference type="VEuPathDB" id="FungiDB:CC1G_14797"/>
<name>D6RNH7_COPC7</name>
<evidence type="ECO:0000256" key="2">
    <source>
        <dbReference type="ARBA" id="ARBA00022801"/>
    </source>
</evidence>
<dbReference type="RefSeq" id="XP_002910818.1">
    <property type="nucleotide sequence ID" value="XM_002910772.1"/>
</dbReference>
<dbReference type="KEGG" id="cci:CC1G_14797"/>
<feature type="domain" description="Carboxylesterase type B" evidence="4">
    <location>
        <begin position="18"/>
        <end position="455"/>
    </location>
</feature>
<dbReference type="PANTHER" id="PTHR43142">
    <property type="entry name" value="CARBOXYLIC ESTER HYDROLASE"/>
    <property type="match status" value="1"/>
</dbReference>
<dbReference type="InterPro" id="IPR002018">
    <property type="entry name" value="CarbesteraseB"/>
</dbReference>
<evidence type="ECO:0000313" key="6">
    <source>
        <dbReference type="Proteomes" id="UP000001861"/>
    </source>
</evidence>
<dbReference type="PANTHER" id="PTHR43142:SF1">
    <property type="entry name" value="CARBOXYLIC ESTER HYDROLASE"/>
    <property type="match status" value="1"/>
</dbReference>
<dbReference type="GeneID" id="9378604"/>
<dbReference type="EC" id="3.1.1.-" evidence="3"/>
<dbReference type="GO" id="GO:0016787">
    <property type="term" value="F:hydrolase activity"/>
    <property type="evidence" value="ECO:0007669"/>
    <property type="project" value="UniProtKB-KW"/>
</dbReference>
<keyword evidence="2 3" id="KW-0378">Hydrolase</keyword>
<dbReference type="InterPro" id="IPR019826">
    <property type="entry name" value="Carboxylesterase_B_AS"/>
</dbReference>
<dbReference type="ESTHER" id="copc7-d6rnh7">
    <property type="family name" value="Fungal_carboxylesterase_lipase"/>
</dbReference>
<dbReference type="eggNOG" id="KOG1516">
    <property type="taxonomic scope" value="Eukaryota"/>
</dbReference>
<accession>D6RNH7</accession>
<evidence type="ECO:0000259" key="4">
    <source>
        <dbReference type="Pfam" id="PF00135"/>
    </source>
</evidence>
<dbReference type="InterPro" id="IPR029058">
    <property type="entry name" value="AB_hydrolase_fold"/>
</dbReference>
<gene>
    <name evidence="5" type="ORF">CC1G_14797</name>
</gene>
<keyword evidence="6" id="KW-1185">Reference proteome</keyword>
<organism evidence="5 6">
    <name type="scientific">Coprinopsis cinerea (strain Okayama-7 / 130 / ATCC MYA-4618 / FGSC 9003)</name>
    <name type="common">Inky cap fungus</name>
    <name type="synonym">Hormographiella aspergillata</name>
    <dbReference type="NCBI Taxonomy" id="240176"/>
    <lineage>
        <taxon>Eukaryota</taxon>
        <taxon>Fungi</taxon>
        <taxon>Dikarya</taxon>
        <taxon>Basidiomycota</taxon>
        <taxon>Agaricomycotina</taxon>
        <taxon>Agaricomycetes</taxon>
        <taxon>Agaricomycetidae</taxon>
        <taxon>Agaricales</taxon>
        <taxon>Agaricineae</taxon>
        <taxon>Psathyrellaceae</taxon>
        <taxon>Coprinopsis</taxon>
    </lineage>
</organism>
<dbReference type="FunCoup" id="D6RNH7">
    <property type="interactions" value="2"/>
</dbReference>
<dbReference type="InParanoid" id="D6RNH7"/>
<dbReference type="PROSITE" id="PS00122">
    <property type="entry name" value="CARBOXYLESTERASE_B_1"/>
    <property type="match status" value="1"/>
</dbReference>
<dbReference type="AlphaFoldDB" id="D6RNH7"/>